<sequence>MSARNDATERQVQAARPDASTWLAANAGSGKTRVLTDRVARLLLSDVEPQHILCLTYTKAAASEMQNRLFKRLGEWAMLDDAGLMAQLTDLGLDDTVDTTRLAHARTLFARAIETPGGLKIQTIHSFCSALLRRFPLEAGVSPQFSEMEDRAAALLRAEIVEDFADGAQAALIEEIAQFVTDTDFDSLTQAITQNRIGFQTTHDWSALLDLFDLPQGFDEQALSASVFLGGEAELIRTIRPILTDSGGNNAKAAAKLAAFSEATLTQLPVLESVFLTGASAKEPFSAKIGSFPTKAVREGPMAALMPQLEALMRRVEETRERRLALTAARKSLALHHFAAAFLPEYERRKQLRGWLDFDDLIFKARQLLNDPAVAAWVLYRLDGGIDHILVDEAQDTSPTQWDVIEKLAQEFTAGEGARPEVERTIFVVGDKKQSIYSFQGADPDAFDKMQAQFGQRLDDSGSKLHNLTLEHSFRSSPAILRLVDLVFENQGEAGFRKDAQHRAFKGDLPGRVDLWPVVEKVEEDEDRDWTDPVDRPGARHHTLVLADRIAAEIKAMIDGDVTIPEDGDKAGTIIRRRVRPGDFLILVQRRSDLFAEIIRACKKADLPIAGADRLKVGAELAVKDLAALLSFLATPEDSLSLATVLRSPLFGWSEQQLFDLAHRREEMFLWQALRGRGEAFPETLAMLGDLMSQTDFLRPYDLIERILTRHDGRRKLLGRLGAEAEDGINALLSQALAYERSDVPSLTGFLVWMQTDDLEIKRQMSGVGDMIRVMTVHGAKGLEAPIVILPDTGARRAPTDAEVMRAGDTPVWRVSKDVSPAVIATARAEAREKQMNERLRLLYVALTRAEKWLIVAAAGDLGKTGDSWYQMVEAAMGPSGATLLPDGQTRRLEHGDWDGLPLVEESATPTPTADLPDLFLQNPPEPAPRPKPISPSDLGGTKALPGDQGQDEEIAKRHGTAVHLLLEHLPRCDSADWPARSETLLPDRDMADRDLALNEASAVLRNPALAHNFVPETLAEVAVTAPMNGHRIHGIIDRLIVTPDHVQAIDFKSNATVPDTPETCPEGLLRQMGAYVSALKQVYPDRRIEAAILWTRTGTLMPLPHDLVTDALCRTQIS</sequence>
<evidence type="ECO:0000256" key="1">
    <source>
        <dbReference type="ARBA" id="ARBA00022722"/>
    </source>
</evidence>
<keyword evidence="2 15" id="KW-0547">Nucleotide-binding</keyword>
<dbReference type="InterPro" id="IPR014017">
    <property type="entry name" value="DNA_helicase_UvrD-like_C"/>
</dbReference>
<accession>A0ABT0Q0Z0</accession>
<evidence type="ECO:0000256" key="4">
    <source>
        <dbReference type="ARBA" id="ARBA00022801"/>
    </source>
</evidence>
<keyword evidence="20" id="KW-1185">Reference proteome</keyword>
<keyword evidence="1" id="KW-0540">Nuclease</keyword>
<keyword evidence="4 15" id="KW-0378">Hydrolase</keyword>
<dbReference type="Proteomes" id="UP001203880">
    <property type="component" value="Unassembled WGS sequence"/>
</dbReference>
<reference evidence="19" key="1">
    <citation type="submission" date="2022-05" db="EMBL/GenBank/DDBJ databases">
        <authorList>
            <person name="Park J.-S."/>
        </authorList>
    </citation>
    <scope>NUCLEOTIDE SEQUENCE</scope>
    <source>
        <strain evidence="19">2012CJ41-6</strain>
    </source>
</reference>
<feature type="region of interest" description="Disordered" evidence="16">
    <location>
        <begin position="905"/>
        <end position="951"/>
    </location>
</feature>
<feature type="domain" description="UvrD-like helicase ATP-binding" evidence="17">
    <location>
        <begin position="4"/>
        <end position="477"/>
    </location>
</feature>
<dbReference type="PANTHER" id="PTHR11070">
    <property type="entry name" value="UVRD / RECB / PCRA DNA HELICASE FAMILY MEMBER"/>
    <property type="match status" value="1"/>
</dbReference>
<dbReference type="PANTHER" id="PTHR11070:SF2">
    <property type="entry name" value="ATP-DEPENDENT DNA HELICASE SRS2"/>
    <property type="match status" value="1"/>
</dbReference>
<keyword evidence="8" id="KW-0238">DNA-binding</keyword>
<comment type="catalytic activity">
    <reaction evidence="11">
        <text>Couples ATP hydrolysis with the unwinding of duplex DNA by translocating in the 3'-5' direction.</text>
        <dbReference type="EC" id="5.6.2.4"/>
    </reaction>
</comment>
<evidence type="ECO:0000256" key="15">
    <source>
        <dbReference type="PROSITE-ProRule" id="PRU00560"/>
    </source>
</evidence>
<dbReference type="InterPro" id="IPR011335">
    <property type="entry name" value="Restrct_endonuc-II-like"/>
</dbReference>
<keyword evidence="6" id="KW-0269">Exonuclease</keyword>
<dbReference type="Gene3D" id="3.40.50.300">
    <property type="entry name" value="P-loop containing nucleotide triphosphate hydrolases"/>
    <property type="match status" value="3"/>
</dbReference>
<dbReference type="InterPro" id="IPR027417">
    <property type="entry name" value="P-loop_NTPase"/>
</dbReference>
<dbReference type="InterPro" id="IPR000212">
    <property type="entry name" value="DNA_helicase_UvrD/REP"/>
</dbReference>
<evidence type="ECO:0000256" key="5">
    <source>
        <dbReference type="ARBA" id="ARBA00022806"/>
    </source>
</evidence>
<keyword evidence="7 15" id="KW-0067">ATP-binding</keyword>
<gene>
    <name evidence="19" type="primary">addA</name>
    <name evidence="19" type="ORF">M3P21_08190</name>
</gene>
<feature type="domain" description="UvrD-like helicase C-terminal" evidence="18">
    <location>
        <begin position="478"/>
        <end position="782"/>
    </location>
</feature>
<dbReference type="InterPro" id="IPR038726">
    <property type="entry name" value="PDDEXK_AddAB-type"/>
</dbReference>
<keyword evidence="5 15" id="KW-0347">Helicase</keyword>
<dbReference type="PROSITE" id="PS51217">
    <property type="entry name" value="UVRD_HELICASE_CTER"/>
    <property type="match status" value="1"/>
</dbReference>
<evidence type="ECO:0000256" key="6">
    <source>
        <dbReference type="ARBA" id="ARBA00022839"/>
    </source>
</evidence>
<evidence type="ECO:0000313" key="20">
    <source>
        <dbReference type="Proteomes" id="UP001203880"/>
    </source>
</evidence>
<dbReference type="RefSeq" id="WP_249708757.1">
    <property type="nucleotide sequence ID" value="NZ_JAMFMB010000008.1"/>
</dbReference>
<dbReference type="InterPro" id="IPR011604">
    <property type="entry name" value="PDDEXK-like_dom_sf"/>
</dbReference>
<dbReference type="EMBL" id="JAMFMB010000008">
    <property type="protein sequence ID" value="MCL6283514.1"/>
    <property type="molecule type" value="Genomic_DNA"/>
</dbReference>
<evidence type="ECO:0000256" key="14">
    <source>
        <dbReference type="ARBA" id="ARBA00048988"/>
    </source>
</evidence>
<evidence type="ECO:0000256" key="11">
    <source>
        <dbReference type="ARBA" id="ARBA00034617"/>
    </source>
</evidence>
<evidence type="ECO:0000259" key="18">
    <source>
        <dbReference type="PROSITE" id="PS51217"/>
    </source>
</evidence>
<keyword evidence="10" id="KW-0413">Isomerase</keyword>
<evidence type="ECO:0000256" key="3">
    <source>
        <dbReference type="ARBA" id="ARBA00022763"/>
    </source>
</evidence>
<keyword evidence="3" id="KW-0227">DNA damage</keyword>
<dbReference type="EC" id="5.6.2.4" evidence="12"/>
<dbReference type="Pfam" id="PF13361">
    <property type="entry name" value="UvrD_C"/>
    <property type="match status" value="1"/>
</dbReference>
<dbReference type="SUPFAM" id="SSF52980">
    <property type="entry name" value="Restriction endonuclease-like"/>
    <property type="match status" value="1"/>
</dbReference>
<protein>
    <recommendedName>
        <fullName evidence="12">DNA 3'-5' helicase</fullName>
        <ecNumber evidence="12">5.6.2.4</ecNumber>
    </recommendedName>
    <alternativeName>
        <fullName evidence="13">DNA 3'-5' helicase II</fullName>
    </alternativeName>
</protein>
<dbReference type="InterPro" id="IPR014151">
    <property type="entry name" value="DNA_helicase_AddA"/>
</dbReference>
<evidence type="ECO:0000256" key="7">
    <source>
        <dbReference type="ARBA" id="ARBA00022840"/>
    </source>
</evidence>
<feature type="binding site" evidence="15">
    <location>
        <begin position="25"/>
        <end position="32"/>
    </location>
    <ligand>
        <name>ATP</name>
        <dbReference type="ChEBI" id="CHEBI:30616"/>
    </ligand>
</feature>
<evidence type="ECO:0000256" key="13">
    <source>
        <dbReference type="ARBA" id="ARBA00034923"/>
    </source>
</evidence>
<dbReference type="GO" id="GO:0004386">
    <property type="term" value="F:helicase activity"/>
    <property type="evidence" value="ECO:0007669"/>
    <property type="project" value="UniProtKB-KW"/>
</dbReference>
<comment type="caution">
    <text evidence="19">The sequence shown here is derived from an EMBL/GenBank/DDBJ whole genome shotgun (WGS) entry which is preliminary data.</text>
</comment>
<dbReference type="Pfam" id="PF12705">
    <property type="entry name" value="PDDEXK_1"/>
    <property type="match status" value="1"/>
</dbReference>
<dbReference type="Pfam" id="PF00580">
    <property type="entry name" value="UvrD-helicase"/>
    <property type="match status" value="1"/>
</dbReference>
<evidence type="ECO:0000313" key="19">
    <source>
        <dbReference type="EMBL" id="MCL6283514.1"/>
    </source>
</evidence>
<evidence type="ECO:0000256" key="12">
    <source>
        <dbReference type="ARBA" id="ARBA00034808"/>
    </source>
</evidence>
<organism evidence="19 20">
    <name type="scientific">Ruegeria spongiae</name>
    <dbReference type="NCBI Taxonomy" id="2942209"/>
    <lineage>
        <taxon>Bacteria</taxon>
        <taxon>Pseudomonadati</taxon>
        <taxon>Pseudomonadota</taxon>
        <taxon>Alphaproteobacteria</taxon>
        <taxon>Rhodobacterales</taxon>
        <taxon>Roseobacteraceae</taxon>
        <taxon>Ruegeria</taxon>
    </lineage>
</organism>
<dbReference type="Gene3D" id="1.10.486.10">
    <property type="entry name" value="PCRA, domain 4"/>
    <property type="match status" value="1"/>
</dbReference>
<dbReference type="SUPFAM" id="SSF52540">
    <property type="entry name" value="P-loop containing nucleoside triphosphate hydrolases"/>
    <property type="match status" value="1"/>
</dbReference>
<feature type="compositionally biased region" description="Pro residues" evidence="16">
    <location>
        <begin position="924"/>
        <end position="934"/>
    </location>
</feature>
<name>A0ABT0Q0Z0_9RHOB</name>
<dbReference type="Gene3D" id="3.90.320.10">
    <property type="match status" value="1"/>
</dbReference>
<dbReference type="PROSITE" id="PS51198">
    <property type="entry name" value="UVRD_HELICASE_ATP_BIND"/>
    <property type="match status" value="1"/>
</dbReference>
<proteinExistence type="predicted"/>
<dbReference type="InterPro" id="IPR014016">
    <property type="entry name" value="UvrD-like_ATP-bd"/>
</dbReference>
<dbReference type="NCBIfam" id="TIGR02784">
    <property type="entry name" value="addA_alphas"/>
    <property type="match status" value="1"/>
</dbReference>
<evidence type="ECO:0000259" key="17">
    <source>
        <dbReference type="PROSITE" id="PS51198"/>
    </source>
</evidence>
<evidence type="ECO:0000256" key="8">
    <source>
        <dbReference type="ARBA" id="ARBA00023125"/>
    </source>
</evidence>
<evidence type="ECO:0000256" key="16">
    <source>
        <dbReference type="SAM" id="MobiDB-lite"/>
    </source>
</evidence>
<comment type="catalytic activity">
    <reaction evidence="14">
        <text>ATP + H2O = ADP + phosphate + H(+)</text>
        <dbReference type="Rhea" id="RHEA:13065"/>
        <dbReference type="ChEBI" id="CHEBI:15377"/>
        <dbReference type="ChEBI" id="CHEBI:15378"/>
        <dbReference type="ChEBI" id="CHEBI:30616"/>
        <dbReference type="ChEBI" id="CHEBI:43474"/>
        <dbReference type="ChEBI" id="CHEBI:456216"/>
        <dbReference type="EC" id="5.6.2.4"/>
    </reaction>
</comment>
<evidence type="ECO:0000256" key="9">
    <source>
        <dbReference type="ARBA" id="ARBA00023204"/>
    </source>
</evidence>
<evidence type="ECO:0000256" key="2">
    <source>
        <dbReference type="ARBA" id="ARBA00022741"/>
    </source>
</evidence>
<keyword evidence="9" id="KW-0234">DNA repair</keyword>
<evidence type="ECO:0000256" key="10">
    <source>
        <dbReference type="ARBA" id="ARBA00023235"/>
    </source>
</evidence>